<dbReference type="PROSITE" id="PS51257">
    <property type="entry name" value="PROKAR_LIPOPROTEIN"/>
    <property type="match status" value="1"/>
</dbReference>
<keyword evidence="4" id="KW-1185">Reference proteome</keyword>
<dbReference type="KEGG" id="mbet:N8K70_12910"/>
<feature type="region of interest" description="Disordered" evidence="1">
    <location>
        <begin position="36"/>
        <end position="64"/>
    </location>
</feature>
<reference evidence="3 4" key="1">
    <citation type="submission" date="2023-02" db="EMBL/GenBank/DDBJ databases">
        <title>Microbacterium betulae sp. nov., isolated from birch wood.</title>
        <authorList>
            <person name="Pasciak M."/>
            <person name="Pawlik K.J."/>
            <person name="Martynowski D."/>
            <person name="Laczmanski L."/>
            <person name="Ciekot J."/>
            <person name="Szponar B."/>
            <person name="Wojcik-Fatla A."/>
            <person name="Mackiewicz B."/>
            <person name="Farian E."/>
            <person name="Cholewa G."/>
            <person name="Cholewa A."/>
            <person name="Dutkiewicz J."/>
        </authorList>
    </citation>
    <scope>NUCLEOTIDE SEQUENCE [LARGE SCALE GENOMIC DNA]</scope>
    <source>
        <strain evidence="3 4">AB</strain>
    </source>
</reference>
<evidence type="ECO:0000256" key="2">
    <source>
        <dbReference type="SAM" id="SignalP"/>
    </source>
</evidence>
<feature type="compositionally biased region" description="Low complexity" evidence="1">
    <location>
        <begin position="36"/>
        <end position="46"/>
    </location>
</feature>
<keyword evidence="2" id="KW-0732">Signal</keyword>
<evidence type="ECO:0000313" key="4">
    <source>
        <dbReference type="Proteomes" id="UP001305498"/>
    </source>
</evidence>
<protein>
    <submittedName>
        <fullName evidence="3">Uncharacterized protein</fullName>
    </submittedName>
</protein>
<dbReference type="AlphaFoldDB" id="A0AA97FGK1"/>
<evidence type="ECO:0000256" key="1">
    <source>
        <dbReference type="SAM" id="MobiDB-lite"/>
    </source>
</evidence>
<proteinExistence type="predicted"/>
<evidence type="ECO:0000313" key="3">
    <source>
        <dbReference type="EMBL" id="WOF22278.1"/>
    </source>
</evidence>
<dbReference type="EMBL" id="CP118157">
    <property type="protein sequence ID" value="WOF22278.1"/>
    <property type="molecule type" value="Genomic_DNA"/>
</dbReference>
<accession>A0AA97FGK1</accession>
<sequence length="213" mass="21826">MRVTTRVAGAALVAALAATATGCGSPPWLDETVATPEATASAAPSPGRTFGDAATAPAVSESPEPVVNDLATGSAERELQAGAVTATVTYWSDLTMDRWTPAAVKPVSLSLSTTITPDDGQGVYLQRVSMTVVPDAGDALADQADASTEAPGYLVLSPYSYSQTFSIGAVSESATELTVQLRYEFLVQTTPTSDEYSKQTAVDTLTIALASAG</sequence>
<feature type="chain" id="PRO_5041673153" evidence="2">
    <location>
        <begin position="21"/>
        <end position="213"/>
    </location>
</feature>
<name>A0AA97FGK1_9MICO</name>
<feature type="signal peptide" evidence="2">
    <location>
        <begin position="1"/>
        <end position="20"/>
    </location>
</feature>
<organism evidence="3 4">
    <name type="scientific">Microbacterium betulae</name>
    <dbReference type="NCBI Taxonomy" id="2981139"/>
    <lineage>
        <taxon>Bacteria</taxon>
        <taxon>Bacillati</taxon>
        <taxon>Actinomycetota</taxon>
        <taxon>Actinomycetes</taxon>
        <taxon>Micrococcales</taxon>
        <taxon>Microbacteriaceae</taxon>
        <taxon>Microbacterium</taxon>
    </lineage>
</organism>
<gene>
    <name evidence="3" type="ORF">N8K70_12910</name>
</gene>
<dbReference type="Proteomes" id="UP001305498">
    <property type="component" value="Chromosome"/>
</dbReference>
<dbReference type="RefSeq" id="WP_317138753.1">
    <property type="nucleotide sequence ID" value="NZ_CP118157.1"/>
</dbReference>